<evidence type="ECO:0000313" key="5">
    <source>
        <dbReference type="EMBL" id="OAT75713.1"/>
    </source>
</evidence>
<keyword evidence="3" id="KW-0804">Transcription</keyword>
<dbReference type="Pfam" id="PF00455">
    <property type="entry name" value="DeoRC"/>
    <property type="match status" value="1"/>
</dbReference>
<keyword evidence="1" id="KW-0805">Transcription regulation</keyword>
<dbReference type="InterPro" id="IPR014036">
    <property type="entry name" value="DeoR-like_C"/>
</dbReference>
<evidence type="ECO:0000256" key="2">
    <source>
        <dbReference type="ARBA" id="ARBA00023125"/>
    </source>
</evidence>
<comment type="caution">
    <text evidence="5">The sequence shown here is derived from an EMBL/GenBank/DDBJ whole genome shotgun (WGS) entry which is preliminary data.</text>
</comment>
<dbReference type="NCBIfam" id="NF007961">
    <property type="entry name" value="PRK10681.1"/>
    <property type="match status" value="1"/>
</dbReference>
<proteinExistence type="predicted"/>
<dbReference type="AlphaFoldDB" id="A0A1B7L094"/>
<protein>
    <submittedName>
        <fullName evidence="5">DNA-binding transcriptional repressor DeoR</fullName>
    </submittedName>
</protein>
<dbReference type="PROSITE" id="PS00894">
    <property type="entry name" value="HTH_DEOR_1"/>
    <property type="match status" value="1"/>
</dbReference>
<dbReference type="PANTHER" id="PTHR30363:SF8">
    <property type="entry name" value="DEOXYRIBOSE OPERON REPRESSOR"/>
    <property type="match status" value="1"/>
</dbReference>
<dbReference type="InterPro" id="IPR050313">
    <property type="entry name" value="Carb_Metab_HTH_regulators"/>
</dbReference>
<name>A0A1B7L094_9ENTR</name>
<dbReference type="PROSITE" id="PS51000">
    <property type="entry name" value="HTH_DEOR_2"/>
    <property type="match status" value="1"/>
</dbReference>
<evidence type="ECO:0000256" key="3">
    <source>
        <dbReference type="ARBA" id="ARBA00023163"/>
    </source>
</evidence>
<dbReference type="EMBL" id="LYRP01000043">
    <property type="protein sequence ID" value="OAT75713.1"/>
    <property type="molecule type" value="Genomic_DNA"/>
</dbReference>
<dbReference type="InterPro" id="IPR001034">
    <property type="entry name" value="DeoR_HTH"/>
</dbReference>
<dbReference type="GO" id="GO:0003700">
    <property type="term" value="F:DNA-binding transcription factor activity"/>
    <property type="evidence" value="ECO:0007669"/>
    <property type="project" value="InterPro"/>
</dbReference>
<dbReference type="InterPro" id="IPR018356">
    <property type="entry name" value="Tscrpt_reg_HTH_DeoR_CS"/>
</dbReference>
<dbReference type="InterPro" id="IPR037171">
    <property type="entry name" value="NagB/RpiA_transferase-like"/>
</dbReference>
<keyword evidence="6" id="KW-1185">Reference proteome</keyword>
<dbReference type="PANTHER" id="PTHR30363">
    <property type="entry name" value="HTH-TYPE TRANSCRIPTIONAL REGULATOR SRLR-RELATED"/>
    <property type="match status" value="1"/>
</dbReference>
<dbReference type="Proteomes" id="UP000078225">
    <property type="component" value="Unassembled WGS sequence"/>
</dbReference>
<dbReference type="Pfam" id="PF08220">
    <property type="entry name" value="HTH_DeoR"/>
    <property type="match status" value="1"/>
</dbReference>
<dbReference type="SMART" id="SM01134">
    <property type="entry name" value="DeoRC"/>
    <property type="match status" value="1"/>
</dbReference>
<evidence type="ECO:0000313" key="6">
    <source>
        <dbReference type="Proteomes" id="UP000078225"/>
    </source>
</evidence>
<dbReference type="STRING" id="1691903.A9B99_12865"/>
<accession>A0A1B7L094</accession>
<dbReference type="SMART" id="SM00420">
    <property type="entry name" value="HTH_DEOR"/>
    <property type="match status" value="1"/>
</dbReference>
<gene>
    <name evidence="5" type="ORF">A9B99_12865</name>
</gene>
<dbReference type="OrthoDB" id="9797223at2"/>
<dbReference type="RefSeq" id="WP_064599900.1">
    <property type="nucleotide sequence ID" value="NZ_CP134782.1"/>
</dbReference>
<organism evidence="5 6">
    <name type="scientific">Mangrovibacter phragmitis</name>
    <dbReference type="NCBI Taxonomy" id="1691903"/>
    <lineage>
        <taxon>Bacteria</taxon>
        <taxon>Pseudomonadati</taxon>
        <taxon>Pseudomonadota</taxon>
        <taxon>Gammaproteobacteria</taxon>
        <taxon>Enterobacterales</taxon>
        <taxon>Enterobacteriaceae</taxon>
        <taxon>Mangrovibacter</taxon>
    </lineage>
</organism>
<reference evidence="6" key="1">
    <citation type="submission" date="2016-05" db="EMBL/GenBank/DDBJ databases">
        <authorList>
            <person name="Behera P."/>
            <person name="Vaishampayan P."/>
            <person name="Singh N."/>
            <person name="Raina V."/>
            <person name="Suar M."/>
            <person name="Pattnaik A."/>
            <person name="Rastogi G."/>
        </authorList>
    </citation>
    <scope>NUCLEOTIDE SEQUENCE [LARGE SCALE GENOMIC DNA]</scope>
    <source>
        <strain evidence="6">MP23</strain>
    </source>
</reference>
<dbReference type="Gene3D" id="3.40.50.1360">
    <property type="match status" value="1"/>
</dbReference>
<dbReference type="GO" id="GO:0003677">
    <property type="term" value="F:DNA binding"/>
    <property type="evidence" value="ECO:0007669"/>
    <property type="project" value="UniProtKB-KW"/>
</dbReference>
<keyword evidence="2 5" id="KW-0238">DNA-binding</keyword>
<dbReference type="SUPFAM" id="SSF100950">
    <property type="entry name" value="NagB/RpiA/CoA transferase-like"/>
    <property type="match status" value="1"/>
</dbReference>
<feature type="domain" description="HTH deoR-type" evidence="4">
    <location>
        <begin position="5"/>
        <end position="57"/>
    </location>
</feature>
<evidence type="ECO:0000259" key="4">
    <source>
        <dbReference type="PROSITE" id="PS51000"/>
    </source>
</evidence>
<sequence length="256" mass="28384">METRHDERVQQLLLAIKRSDKLHLKDAARLLGVSEMTIRRDINTTDAPVTLLGGYLVIEAHAANASNYLLSVQKHRLVKEKQFIGRLAAKLVKPHHTVFFDCGTTTPWIINAIADDLPFTGICYSLNTFLSLQEKPMCQVILCGGEFHHENAVFTPITFQETLDHLRPDLAFFSAAGVDPQKGVTCFNINELPVKHWAMKAASRHILVADHSKFGVVRGAFMGELSAFDSLVTDKPLLAGVQEAVLARAITVICEE</sequence>
<evidence type="ECO:0000256" key="1">
    <source>
        <dbReference type="ARBA" id="ARBA00023015"/>
    </source>
</evidence>